<feature type="chain" id="PRO_5042514797" description="DUF1772-domain-containing protein" evidence="2">
    <location>
        <begin position="24"/>
        <end position="156"/>
    </location>
</feature>
<dbReference type="EMBL" id="JAUIQD010000007">
    <property type="protein sequence ID" value="KAK3343417.1"/>
    <property type="molecule type" value="Genomic_DNA"/>
</dbReference>
<proteinExistence type="predicted"/>
<sequence length="156" mass="17134">MTTPLVLPLSIASYALLSSYCLCGGVMEHAAVFRGWLEVHEPRQLKALQSASGHGALYTYVVPKTALTVFNAWLAVRPPTAVRGDSNLRFGLWFGLTMLAVSWTSSFLVQVPLQLRIQKTGDTVLVGQLYRTTWARTLAIVLHGCSVVWILVKSGF</sequence>
<evidence type="ECO:0000313" key="4">
    <source>
        <dbReference type="Proteomes" id="UP001275084"/>
    </source>
</evidence>
<evidence type="ECO:0000256" key="2">
    <source>
        <dbReference type="SAM" id="SignalP"/>
    </source>
</evidence>
<protein>
    <recommendedName>
        <fullName evidence="5">DUF1772-domain-containing protein</fullName>
    </recommendedName>
</protein>
<keyword evidence="4" id="KW-1185">Reference proteome</keyword>
<organism evidence="3 4">
    <name type="scientific">Lasiosphaeria hispida</name>
    <dbReference type="NCBI Taxonomy" id="260671"/>
    <lineage>
        <taxon>Eukaryota</taxon>
        <taxon>Fungi</taxon>
        <taxon>Dikarya</taxon>
        <taxon>Ascomycota</taxon>
        <taxon>Pezizomycotina</taxon>
        <taxon>Sordariomycetes</taxon>
        <taxon>Sordariomycetidae</taxon>
        <taxon>Sordariales</taxon>
        <taxon>Lasiosphaeriaceae</taxon>
        <taxon>Lasiosphaeria</taxon>
    </lineage>
</organism>
<reference evidence="3" key="2">
    <citation type="submission" date="2023-06" db="EMBL/GenBank/DDBJ databases">
        <authorList>
            <consortium name="Lawrence Berkeley National Laboratory"/>
            <person name="Haridas S."/>
            <person name="Hensen N."/>
            <person name="Bonometti L."/>
            <person name="Westerberg I."/>
            <person name="Brannstrom I.O."/>
            <person name="Guillou S."/>
            <person name="Cros-Aarteil S."/>
            <person name="Calhoun S."/>
            <person name="Kuo A."/>
            <person name="Mondo S."/>
            <person name="Pangilinan J."/>
            <person name="Riley R."/>
            <person name="Labutti K."/>
            <person name="Andreopoulos B."/>
            <person name="Lipzen A."/>
            <person name="Chen C."/>
            <person name="Yanf M."/>
            <person name="Daum C."/>
            <person name="Ng V."/>
            <person name="Clum A."/>
            <person name="Steindorff A."/>
            <person name="Ohm R."/>
            <person name="Martin F."/>
            <person name="Silar P."/>
            <person name="Natvig D."/>
            <person name="Lalanne C."/>
            <person name="Gautier V."/>
            <person name="Ament-Velasquez S.L."/>
            <person name="Kruys A."/>
            <person name="Hutchinson M.I."/>
            <person name="Powell A.J."/>
            <person name="Barry K."/>
            <person name="Miller A.N."/>
            <person name="Grigoriev I.V."/>
            <person name="Debuchy R."/>
            <person name="Gladieux P."/>
            <person name="Thoren M.H."/>
            <person name="Johannesson H."/>
        </authorList>
    </citation>
    <scope>NUCLEOTIDE SEQUENCE</scope>
    <source>
        <strain evidence="3">CBS 955.72</strain>
    </source>
</reference>
<feature type="transmembrane region" description="Helical" evidence="1">
    <location>
        <begin position="133"/>
        <end position="152"/>
    </location>
</feature>
<keyword evidence="1" id="KW-0812">Transmembrane</keyword>
<gene>
    <name evidence="3" type="ORF">B0T25DRAFT_299530</name>
</gene>
<feature type="signal peptide" evidence="2">
    <location>
        <begin position="1"/>
        <end position="23"/>
    </location>
</feature>
<feature type="transmembrane region" description="Helical" evidence="1">
    <location>
        <begin position="57"/>
        <end position="76"/>
    </location>
</feature>
<name>A0AAJ0H7V1_9PEZI</name>
<reference evidence="3" key="1">
    <citation type="journal article" date="2023" name="Mol. Phylogenet. Evol.">
        <title>Genome-scale phylogeny and comparative genomics of the fungal order Sordariales.</title>
        <authorList>
            <person name="Hensen N."/>
            <person name="Bonometti L."/>
            <person name="Westerberg I."/>
            <person name="Brannstrom I.O."/>
            <person name="Guillou S."/>
            <person name="Cros-Aarteil S."/>
            <person name="Calhoun S."/>
            <person name="Haridas S."/>
            <person name="Kuo A."/>
            <person name="Mondo S."/>
            <person name="Pangilinan J."/>
            <person name="Riley R."/>
            <person name="LaButti K."/>
            <person name="Andreopoulos B."/>
            <person name="Lipzen A."/>
            <person name="Chen C."/>
            <person name="Yan M."/>
            <person name="Daum C."/>
            <person name="Ng V."/>
            <person name="Clum A."/>
            <person name="Steindorff A."/>
            <person name="Ohm R.A."/>
            <person name="Martin F."/>
            <person name="Silar P."/>
            <person name="Natvig D.O."/>
            <person name="Lalanne C."/>
            <person name="Gautier V."/>
            <person name="Ament-Velasquez S.L."/>
            <person name="Kruys A."/>
            <person name="Hutchinson M.I."/>
            <person name="Powell A.J."/>
            <person name="Barry K."/>
            <person name="Miller A.N."/>
            <person name="Grigoriev I.V."/>
            <person name="Debuchy R."/>
            <person name="Gladieux P."/>
            <person name="Hiltunen Thoren M."/>
            <person name="Johannesson H."/>
        </authorList>
    </citation>
    <scope>NUCLEOTIDE SEQUENCE</scope>
    <source>
        <strain evidence="3">CBS 955.72</strain>
    </source>
</reference>
<keyword evidence="1" id="KW-0472">Membrane</keyword>
<keyword evidence="1" id="KW-1133">Transmembrane helix</keyword>
<dbReference type="AlphaFoldDB" id="A0AAJ0H7V1"/>
<evidence type="ECO:0008006" key="5">
    <source>
        <dbReference type="Google" id="ProtNLM"/>
    </source>
</evidence>
<feature type="transmembrane region" description="Helical" evidence="1">
    <location>
        <begin position="88"/>
        <end position="113"/>
    </location>
</feature>
<dbReference type="Proteomes" id="UP001275084">
    <property type="component" value="Unassembled WGS sequence"/>
</dbReference>
<accession>A0AAJ0H7V1</accession>
<evidence type="ECO:0000256" key="1">
    <source>
        <dbReference type="SAM" id="Phobius"/>
    </source>
</evidence>
<evidence type="ECO:0000313" key="3">
    <source>
        <dbReference type="EMBL" id="KAK3343417.1"/>
    </source>
</evidence>
<keyword evidence="2" id="KW-0732">Signal</keyword>
<comment type="caution">
    <text evidence="3">The sequence shown here is derived from an EMBL/GenBank/DDBJ whole genome shotgun (WGS) entry which is preliminary data.</text>
</comment>